<feature type="transmembrane region" description="Helical" evidence="10">
    <location>
        <begin position="56"/>
        <end position="79"/>
    </location>
</feature>
<proteinExistence type="inferred from homology"/>
<dbReference type="InterPro" id="IPR002528">
    <property type="entry name" value="MATE_fam"/>
</dbReference>
<evidence type="ECO:0000256" key="2">
    <source>
        <dbReference type="ARBA" id="ARBA00008417"/>
    </source>
</evidence>
<dbReference type="PANTHER" id="PTHR43823:SF3">
    <property type="entry name" value="MULTIDRUG EXPORT PROTEIN MEPA"/>
    <property type="match status" value="1"/>
</dbReference>
<gene>
    <name evidence="11" type="ORF">HLPR_23840</name>
</gene>
<comment type="subcellular location">
    <subcellularLocation>
        <location evidence="1">Cell membrane</location>
        <topology evidence="1">Multi-pass membrane protein</topology>
    </subcellularLocation>
</comment>
<dbReference type="PANTHER" id="PTHR43823">
    <property type="entry name" value="SPORULATION PROTEIN YKVU"/>
    <property type="match status" value="1"/>
</dbReference>
<keyword evidence="5" id="KW-1003">Cell membrane</keyword>
<accession>A0AAU9E6F0</accession>
<evidence type="ECO:0000256" key="10">
    <source>
        <dbReference type="SAM" id="Phobius"/>
    </source>
</evidence>
<evidence type="ECO:0000313" key="12">
    <source>
        <dbReference type="Proteomes" id="UP001321786"/>
    </source>
</evidence>
<feature type="transmembrane region" description="Helical" evidence="10">
    <location>
        <begin position="255"/>
        <end position="279"/>
    </location>
</feature>
<keyword evidence="9" id="KW-0046">Antibiotic resistance</keyword>
<evidence type="ECO:0000256" key="7">
    <source>
        <dbReference type="ARBA" id="ARBA00022989"/>
    </source>
</evidence>
<dbReference type="GO" id="GO:0046677">
    <property type="term" value="P:response to antibiotic"/>
    <property type="evidence" value="ECO:0007669"/>
    <property type="project" value="UniProtKB-KW"/>
</dbReference>
<feature type="transmembrane region" description="Helical" evidence="10">
    <location>
        <begin position="285"/>
        <end position="307"/>
    </location>
</feature>
<feature type="transmembrane region" description="Helical" evidence="10">
    <location>
        <begin position="20"/>
        <end position="44"/>
    </location>
</feature>
<evidence type="ECO:0000256" key="8">
    <source>
        <dbReference type="ARBA" id="ARBA00023136"/>
    </source>
</evidence>
<evidence type="ECO:0000256" key="5">
    <source>
        <dbReference type="ARBA" id="ARBA00022475"/>
    </source>
</evidence>
<feature type="transmembrane region" description="Helical" evidence="10">
    <location>
        <begin position="390"/>
        <end position="408"/>
    </location>
</feature>
<protein>
    <recommendedName>
        <fullName evidence="3">Multidrug export protein MepA</fullName>
    </recommendedName>
</protein>
<feature type="transmembrane region" description="Helical" evidence="10">
    <location>
        <begin position="166"/>
        <end position="189"/>
    </location>
</feature>
<comment type="similarity">
    <text evidence="2">Belongs to the multi antimicrobial extrusion (MATE) (TC 2.A.66.1) family. MepA subfamily.</text>
</comment>
<dbReference type="InterPro" id="IPR048279">
    <property type="entry name" value="MdtK-like"/>
</dbReference>
<dbReference type="NCBIfam" id="TIGR00797">
    <property type="entry name" value="matE"/>
    <property type="match status" value="1"/>
</dbReference>
<sequence length="458" mass="50043">MENRNKMLSEEKINKLLLRLSLPATIGMTVNALYNVIDTIFIGWGVGPLAIGGLTIAFPIQMLIMAIAQMIGIGAASAISRSLGAGNKEKADYYAGNSYVLVVIIALVFSILGSIFIVPLLKLFGATPTLMPYAKDYLTIILLGSTFFSFAVSSNNLVRSEGNAKVAMVSMIIGTGLNIILDPILIFGFHMGIKGAALATIISQFMSFLYIVKYMYSGKSMLNIMPHHLKLKGEYVIEIITVGLPSFVRQVGGSFLAIILNHSLAFYGGDIAIATYGIINRLIMFLFMPMFGVVQGLQPIAGFNYGAKKYDRVNEVIKLSIKTLIVFASTGALLAFSFPKYAFMIFTDNAEVISIGSYAIRFIVFMLPIVGIQIISASIFQAFGKSKPSLFLSMLRQLIIFIPLVLILPKIGNLGLTGIWLSYPLSDFISTLISGLMLKKEMKNLNTIHEKSLETQKL</sequence>
<dbReference type="Proteomes" id="UP001321786">
    <property type="component" value="Chromosome"/>
</dbReference>
<keyword evidence="7 10" id="KW-1133">Transmembrane helix</keyword>
<feature type="transmembrane region" description="Helical" evidence="10">
    <location>
        <begin position="99"/>
        <end position="125"/>
    </location>
</feature>
<dbReference type="AlphaFoldDB" id="A0AAU9E6F0"/>
<feature type="transmembrane region" description="Helical" evidence="10">
    <location>
        <begin position="358"/>
        <end position="383"/>
    </location>
</feature>
<dbReference type="InterPro" id="IPR051327">
    <property type="entry name" value="MATE_MepA_subfamily"/>
</dbReference>
<dbReference type="Pfam" id="PF01554">
    <property type="entry name" value="MatE"/>
    <property type="match status" value="2"/>
</dbReference>
<feature type="transmembrane region" description="Helical" evidence="10">
    <location>
        <begin position="319"/>
        <end position="338"/>
    </location>
</feature>
<dbReference type="RefSeq" id="WP_338535655.1">
    <property type="nucleotide sequence ID" value="NZ_AP028654.1"/>
</dbReference>
<dbReference type="GO" id="GO:0005886">
    <property type="term" value="C:plasma membrane"/>
    <property type="evidence" value="ECO:0007669"/>
    <property type="project" value="UniProtKB-SubCell"/>
</dbReference>
<organism evidence="11 12">
    <name type="scientific">Helicovermis profundi</name>
    <dbReference type="NCBI Taxonomy" id="3065157"/>
    <lineage>
        <taxon>Bacteria</taxon>
        <taxon>Bacillati</taxon>
        <taxon>Bacillota</taxon>
        <taxon>Clostridia</taxon>
        <taxon>Helicovermis</taxon>
    </lineage>
</organism>
<dbReference type="PIRSF" id="PIRSF006603">
    <property type="entry name" value="DinF"/>
    <property type="match status" value="1"/>
</dbReference>
<keyword evidence="12" id="KW-1185">Reference proteome</keyword>
<keyword evidence="8 10" id="KW-0472">Membrane</keyword>
<dbReference type="GO" id="GO:0015297">
    <property type="term" value="F:antiporter activity"/>
    <property type="evidence" value="ECO:0007669"/>
    <property type="project" value="InterPro"/>
</dbReference>
<dbReference type="EMBL" id="AP028654">
    <property type="protein sequence ID" value="BEP30053.1"/>
    <property type="molecule type" value="Genomic_DNA"/>
</dbReference>
<dbReference type="GO" id="GO:0042910">
    <property type="term" value="F:xenobiotic transmembrane transporter activity"/>
    <property type="evidence" value="ECO:0007669"/>
    <property type="project" value="InterPro"/>
</dbReference>
<keyword evidence="6 10" id="KW-0812">Transmembrane</keyword>
<dbReference type="CDD" id="cd13143">
    <property type="entry name" value="MATE_MepA_like"/>
    <property type="match status" value="1"/>
</dbReference>
<evidence type="ECO:0000313" key="11">
    <source>
        <dbReference type="EMBL" id="BEP30053.1"/>
    </source>
</evidence>
<evidence type="ECO:0000256" key="3">
    <source>
        <dbReference type="ARBA" id="ARBA00022106"/>
    </source>
</evidence>
<feature type="transmembrane region" description="Helical" evidence="10">
    <location>
        <begin position="420"/>
        <end position="438"/>
    </location>
</feature>
<feature type="transmembrane region" description="Helical" evidence="10">
    <location>
        <begin position="195"/>
        <end position="216"/>
    </location>
</feature>
<feature type="transmembrane region" description="Helical" evidence="10">
    <location>
        <begin position="137"/>
        <end position="154"/>
    </location>
</feature>
<evidence type="ECO:0000256" key="9">
    <source>
        <dbReference type="ARBA" id="ARBA00023251"/>
    </source>
</evidence>
<evidence type="ECO:0000256" key="6">
    <source>
        <dbReference type="ARBA" id="ARBA00022692"/>
    </source>
</evidence>
<dbReference type="InterPro" id="IPR045070">
    <property type="entry name" value="MATE_MepA-like"/>
</dbReference>
<name>A0AAU9E6F0_9FIRM</name>
<evidence type="ECO:0000256" key="1">
    <source>
        <dbReference type="ARBA" id="ARBA00004651"/>
    </source>
</evidence>
<dbReference type="KEGG" id="hprf:HLPR_23840"/>
<keyword evidence="4" id="KW-0813">Transport</keyword>
<reference evidence="11 12" key="1">
    <citation type="submission" date="2023-08" db="EMBL/GenBank/DDBJ databases">
        <title>Helicovermis profunda gen. nov., sp. nov., a novel mesophilic, fermentative bacterium within the Bacillota from a deep-sea hydrothermal vent chimney.</title>
        <authorList>
            <person name="Miyazaki U."/>
            <person name="Mizutani D."/>
            <person name="Hashimoto Y."/>
            <person name="Tame A."/>
            <person name="Sawayama S."/>
            <person name="Miyazaki J."/>
            <person name="Takai K."/>
            <person name="Nakagawa S."/>
        </authorList>
    </citation>
    <scope>NUCLEOTIDE SEQUENCE [LARGE SCALE GENOMIC DNA]</scope>
    <source>
        <strain evidence="11 12">S502</strain>
    </source>
</reference>
<evidence type="ECO:0000256" key="4">
    <source>
        <dbReference type="ARBA" id="ARBA00022448"/>
    </source>
</evidence>